<evidence type="ECO:0000256" key="1">
    <source>
        <dbReference type="SAM" id="MobiDB-lite"/>
    </source>
</evidence>
<evidence type="ECO:0000313" key="3">
    <source>
        <dbReference type="Proteomes" id="UP000479000"/>
    </source>
</evidence>
<name>A0A6H5GTG5_9HEMI</name>
<keyword evidence="3" id="KW-1185">Reference proteome</keyword>
<organism evidence="2 3">
    <name type="scientific">Nesidiocoris tenuis</name>
    <dbReference type="NCBI Taxonomy" id="355587"/>
    <lineage>
        <taxon>Eukaryota</taxon>
        <taxon>Metazoa</taxon>
        <taxon>Ecdysozoa</taxon>
        <taxon>Arthropoda</taxon>
        <taxon>Hexapoda</taxon>
        <taxon>Insecta</taxon>
        <taxon>Pterygota</taxon>
        <taxon>Neoptera</taxon>
        <taxon>Paraneoptera</taxon>
        <taxon>Hemiptera</taxon>
        <taxon>Heteroptera</taxon>
        <taxon>Panheteroptera</taxon>
        <taxon>Cimicomorpha</taxon>
        <taxon>Miridae</taxon>
        <taxon>Dicyphina</taxon>
        <taxon>Nesidiocoris</taxon>
    </lineage>
</organism>
<proteinExistence type="predicted"/>
<sequence length="93" mass="10614">PLMTRILRRILSIPGKKKQEEKLDQYSSNGWRFYWQINHNGPSHCYSGSSRREIALFISITAGRQINPQGSYSQSGASRSAMVQLRLTHHGAR</sequence>
<dbReference type="Proteomes" id="UP000479000">
    <property type="component" value="Unassembled WGS sequence"/>
</dbReference>
<dbReference type="EMBL" id="CADCXU010017650">
    <property type="protein sequence ID" value="CAB0006420.1"/>
    <property type="molecule type" value="Genomic_DNA"/>
</dbReference>
<evidence type="ECO:0000313" key="2">
    <source>
        <dbReference type="EMBL" id="CAB0006420.1"/>
    </source>
</evidence>
<gene>
    <name evidence="2" type="ORF">NTEN_LOCUS11897</name>
</gene>
<accession>A0A6H5GTG5</accession>
<protein>
    <submittedName>
        <fullName evidence="2">Uncharacterized protein</fullName>
    </submittedName>
</protein>
<dbReference type="AlphaFoldDB" id="A0A6H5GTG5"/>
<feature type="non-terminal residue" evidence="2">
    <location>
        <position position="1"/>
    </location>
</feature>
<reference evidence="2 3" key="1">
    <citation type="submission" date="2020-02" db="EMBL/GenBank/DDBJ databases">
        <authorList>
            <person name="Ferguson B K."/>
        </authorList>
    </citation>
    <scope>NUCLEOTIDE SEQUENCE [LARGE SCALE GENOMIC DNA]</scope>
</reference>
<feature type="compositionally biased region" description="Polar residues" evidence="1">
    <location>
        <begin position="67"/>
        <end position="78"/>
    </location>
</feature>
<feature type="region of interest" description="Disordered" evidence="1">
    <location>
        <begin position="67"/>
        <end position="93"/>
    </location>
</feature>